<keyword evidence="3" id="KW-1185">Reference proteome</keyword>
<feature type="domain" description="N-acetyltransferase" evidence="1">
    <location>
        <begin position="2"/>
        <end position="158"/>
    </location>
</feature>
<dbReference type="GO" id="GO:0016747">
    <property type="term" value="F:acyltransferase activity, transferring groups other than amino-acyl groups"/>
    <property type="evidence" value="ECO:0007669"/>
    <property type="project" value="InterPro"/>
</dbReference>
<accession>J2T855</accession>
<dbReference type="PATRIC" id="fig|1144316.3.peg.1007"/>
<sequence length="359" mass="41862">MIHLKTLNKQQLSEFVSSGEFRKYDFLPITEHRAKSHIANPKATDEQTLLILAFDDERLAGYLGCFPDHFKIDGIRLNYAWLSTLYIGDQFRGKRIAQALLSKAFEAYDGNIALTEFTKEAESLYNKVGVFQYIQPKTGKRYYFRTDFQTIIPTKKPDTKSLKPLFGIADGMINSLISLKNSFKNQPDFKFEVIGKIDSESAGFISKFQSNRNADEINSLIENPWVLERETEDEKYMFSSYAKVFRYFWVKIYDENNTLITCSLLLLRDGHLKVSYLFTDSDLSRFIQFLSYFIIKNKVKILTSYQAELNKKIEETKGFPKIHERDLERRYLLHQQLLKNLSENFNPNFQDGDGDCVMT</sequence>
<dbReference type="OrthoDB" id="1118862at2"/>
<dbReference type="CDD" id="cd04301">
    <property type="entry name" value="NAT_SF"/>
    <property type="match status" value="1"/>
</dbReference>
<name>J2T855_9FLAO</name>
<dbReference type="SUPFAM" id="SSF55729">
    <property type="entry name" value="Acyl-CoA N-acyltransferases (Nat)"/>
    <property type="match status" value="1"/>
</dbReference>
<dbReference type="AlphaFoldDB" id="J2T855"/>
<dbReference type="Proteomes" id="UP000007509">
    <property type="component" value="Unassembled WGS sequence"/>
</dbReference>
<organism evidence="2 3">
    <name type="scientific">Chryseobacterium populi</name>
    <dbReference type="NCBI Taxonomy" id="1144316"/>
    <lineage>
        <taxon>Bacteria</taxon>
        <taxon>Pseudomonadati</taxon>
        <taxon>Bacteroidota</taxon>
        <taxon>Flavobacteriia</taxon>
        <taxon>Flavobacteriales</taxon>
        <taxon>Weeksellaceae</taxon>
        <taxon>Chryseobacterium group</taxon>
        <taxon>Chryseobacterium</taxon>
    </lineage>
</organism>
<evidence type="ECO:0000313" key="3">
    <source>
        <dbReference type="Proteomes" id="UP000007509"/>
    </source>
</evidence>
<evidence type="ECO:0000313" key="2">
    <source>
        <dbReference type="EMBL" id="EJL74262.1"/>
    </source>
</evidence>
<reference evidence="2 3" key="1">
    <citation type="journal article" date="2012" name="J. Bacteriol.">
        <title>Twenty-one genome sequences from Pseudomonas species and 19 genome sequences from diverse bacteria isolated from the rhizosphere and endosphere of Populus deltoides.</title>
        <authorList>
            <person name="Brown S.D."/>
            <person name="Utturkar S.M."/>
            <person name="Klingeman D.M."/>
            <person name="Johnson C.M."/>
            <person name="Martin S.L."/>
            <person name="Land M.L."/>
            <person name="Lu T.Y."/>
            <person name="Schadt C.W."/>
            <person name="Doktycz M.J."/>
            <person name="Pelletier D.A."/>
        </authorList>
    </citation>
    <scope>NUCLEOTIDE SEQUENCE [LARGE SCALE GENOMIC DNA]</scope>
    <source>
        <strain evidence="2 3">CF314</strain>
    </source>
</reference>
<proteinExistence type="predicted"/>
<protein>
    <recommendedName>
        <fullName evidence="1">N-acetyltransferase domain-containing protein</fullName>
    </recommendedName>
</protein>
<comment type="caution">
    <text evidence="2">The sequence shown here is derived from an EMBL/GenBank/DDBJ whole genome shotgun (WGS) entry which is preliminary data.</text>
</comment>
<dbReference type="EMBL" id="AKJY01000014">
    <property type="protein sequence ID" value="EJL74262.1"/>
    <property type="molecule type" value="Genomic_DNA"/>
</dbReference>
<dbReference type="InterPro" id="IPR000182">
    <property type="entry name" value="GNAT_dom"/>
</dbReference>
<dbReference type="PROSITE" id="PS51186">
    <property type="entry name" value="GNAT"/>
    <property type="match status" value="1"/>
</dbReference>
<dbReference type="RefSeq" id="WP_007841245.1">
    <property type="nucleotide sequence ID" value="NZ_AKJY01000014.1"/>
</dbReference>
<gene>
    <name evidence="2" type="ORF">PMI13_00995</name>
</gene>
<dbReference type="Gene3D" id="3.40.630.30">
    <property type="match status" value="1"/>
</dbReference>
<dbReference type="InterPro" id="IPR016181">
    <property type="entry name" value="Acyl_CoA_acyltransferase"/>
</dbReference>
<evidence type="ECO:0000259" key="1">
    <source>
        <dbReference type="PROSITE" id="PS51186"/>
    </source>
</evidence>
<dbReference type="Pfam" id="PF00583">
    <property type="entry name" value="Acetyltransf_1"/>
    <property type="match status" value="1"/>
</dbReference>